<evidence type="ECO:0000313" key="15">
    <source>
        <dbReference type="EMBL" id="PHT75368.1"/>
    </source>
</evidence>
<evidence type="ECO:0000256" key="9">
    <source>
        <dbReference type="ARBA" id="ARBA00023034"/>
    </source>
</evidence>
<dbReference type="PANTHER" id="PTHR32116:SF70">
    <property type="entry name" value="HEXOSYLTRANSFERASE"/>
    <property type="match status" value="1"/>
</dbReference>
<evidence type="ECO:0000256" key="10">
    <source>
        <dbReference type="ARBA" id="ARBA00023136"/>
    </source>
</evidence>
<evidence type="ECO:0000256" key="1">
    <source>
        <dbReference type="ARBA" id="ARBA00004323"/>
    </source>
</evidence>
<comment type="similarity">
    <text evidence="3 13">Belongs to the glycosyltransferase 8 family.</text>
</comment>
<dbReference type="SUPFAM" id="SSF53448">
    <property type="entry name" value="Nucleotide-diphospho-sugar transferases"/>
    <property type="match status" value="1"/>
</dbReference>
<sequence>MRFFRRFNKQRIFIILCLIVVSVNTPSLLLSSHRLRHLGYDASKEFVGDLAILKHKIEVQALSAVQQEEVGSLKEPILDVYRDGNQTSAVSLDTIDKNDTLGQPKNVSLVGNDVTTHDAKKESLVTTHDATVTTHDAKNESSVTTHDAKNESSVTTHDAKKESQPSLQEKTLATAREKALEKSRLKEIQHGQNVQSHPRRVLDERVKEIKDQLIRAKAYLNFVPAGGNSNFMKEIKLRIKELERAAGDVSKDSDLSRRAIQKMKAMRSTLSKASKMFPECSAMVKKLRAMTYNAEEQLRSHKNQASFLVNLAGRTTPKGLHCLSMRLTTEYFALQPEEQELPNQHKFQNPDLHHFAVFSDNVLACSAVVNSTVSTSTAPEKIVFHIVTDSLNLPAMTMWFLLNPPGKATIQIQSIDSFDWLSNKDILQNQESLDPRYTSPLNHLRFYLPDIFPSLNKIVLLDHDVVVKRDLSGLWRINMKGKVNGAVETCLEGDPSFRQMDMLINFTDPMVATKFDMKSCTWAFGMNIFDLQDWRKRNLTGLYHKYLKLGSNRPLMKAGTLPIGWMTFYKHTRAIDRRWHVLGLGYDSGVKLSEIEQAAVIHYDGVMKPWLEVGIQKFKPYWKKHVRYEHPFVQRCNIHD</sequence>
<dbReference type="UniPathway" id="UPA00845"/>
<feature type="compositionally biased region" description="Polar residues" evidence="14">
    <location>
        <begin position="140"/>
        <end position="156"/>
    </location>
</feature>
<dbReference type="SMR" id="A0A1U8FP12"/>
<keyword evidence="8" id="KW-1133">Transmembrane helix</keyword>
<evidence type="ECO:0000256" key="8">
    <source>
        <dbReference type="ARBA" id="ARBA00022989"/>
    </source>
</evidence>
<dbReference type="STRING" id="4072.A0A1U8FP12"/>
<keyword evidence="9 13" id="KW-0333">Golgi apparatus</keyword>
<evidence type="ECO:0000256" key="13">
    <source>
        <dbReference type="RuleBase" id="RU362027"/>
    </source>
</evidence>
<dbReference type="CDD" id="cd06429">
    <property type="entry name" value="GT8_like_1"/>
    <property type="match status" value="1"/>
</dbReference>
<keyword evidence="12 13" id="KW-0961">Cell wall biogenesis/degradation</keyword>
<keyword evidence="10" id="KW-0472">Membrane</keyword>
<keyword evidence="7" id="KW-0735">Signal-anchor</keyword>
<dbReference type="Pfam" id="PF01501">
    <property type="entry name" value="Glyco_transf_8"/>
    <property type="match status" value="1"/>
</dbReference>
<dbReference type="EMBL" id="AYRZ02000007">
    <property type="protein sequence ID" value="PHT75368.1"/>
    <property type="molecule type" value="Genomic_DNA"/>
</dbReference>
<dbReference type="InterPro" id="IPR029044">
    <property type="entry name" value="Nucleotide-diphossugar_trans"/>
</dbReference>
<dbReference type="InterPro" id="IPR002495">
    <property type="entry name" value="Glyco_trans_8"/>
</dbReference>
<keyword evidence="5" id="KW-0808">Transferase</keyword>
<dbReference type="FunFam" id="3.90.550.10:FF:000056">
    <property type="entry name" value="Hexosyltransferase"/>
    <property type="match status" value="1"/>
</dbReference>
<dbReference type="GO" id="GO:0071555">
    <property type="term" value="P:cell wall organization"/>
    <property type="evidence" value="ECO:0007669"/>
    <property type="project" value="UniProtKB-KW"/>
</dbReference>
<dbReference type="Gramene" id="PHT75368">
    <property type="protein sequence ID" value="PHT75368"/>
    <property type="gene ID" value="T459_18890"/>
</dbReference>
<dbReference type="OMA" id="HKTEFRP"/>
<dbReference type="OrthoDB" id="411524at2759"/>
<feature type="compositionally biased region" description="Low complexity" evidence="14">
    <location>
        <begin position="125"/>
        <end position="134"/>
    </location>
</feature>
<evidence type="ECO:0000256" key="4">
    <source>
        <dbReference type="ARBA" id="ARBA00022676"/>
    </source>
</evidence>
<dbReference type="EC" id="2.4.1.-" evidence="13"/>
<dbReference type="Proteomes" id="UP000222542">
    <property type="component" value="Unassembled WGS sequence"/>
</dbReference>
<evidence type="ECO:0000256" key="6">
    <source>
        <dbReference type="ARBA" id="ARBA00022692"/>
    </source>
</evidence>
<protein>
    <recommendedName>
        <fullName evidence="13">Hexosyltransferase</fullName>
        <ecNumber evidence="13">2.4.1.-</ecNumber>
    </recommendedName>
</protein>
<evidence type="ECO:0000256" key="12">
    <source>
        <dbReference type="ARBA" id="ARBA00023316"/>
    </source>
</evidence>
<comment type="caution">
    <text evidence="15">The sequence shown here is derived from an EMBL/GenBank/DDBJ whole genome shotgun (WGS) entry which is preliminary data.</text>
</comment>
<dbReference type="GO" id="GO:0000139">
    <property type="term" value="C:Golgi membrane"/>
    <property type="evidence" value="ECO:0007669"/>
    <property type="project" value="UniProtKB-SubCell"/>
</dbReference>
<evidence type="ECO:0000256" key="2">
    <source>
        <dbReference type="ARBA" id="ARBA00004877"/>
    </source>
</evidence>
<evidence type="ECO:0000313" key="16">
    <source>
        <dbReference type="Proteomes" id="UP000222542"/>
    </source>
</evidence>
<keyword evidence="16" id="KW-1185">Reference proteome</keyword>
<dbReference type="Pfam" id="PF25557">
    <property type="entry name" value="GAUT_1"/>
    <property type="match status" value="1"/>
</dbReference>
<comment type="pathway">
    <text evidence="2 13">Glycan metabolism; pectin biosynthesis.</text>
</comment>
<dbReference type="PANTHER" id="PTHR32116">
    <property type="entry name" value="GALACTURONOSYLTRANSFERASE 4-RELATED"/>
    <property type="match status" value="1"/>
</dbReference>
<keyword evidence="6" id="KW-0812">Transmembrane</keyword>
<keyword evidence="4 13" id="KW-0328">Glycosyltransferase</keyword>
<accession>A0A1U8FP12</accession>
<gene>
    <name evidence="15" type="ORF">T459_18890</name>
</gene>
<dbReference type="GO" id="GO:0047262">
    <property type="term" value="F:polygalacturonate 4-alpha-galacturonosyltransferase activity"/>
    <property type="evidence" value="ECO:0007669"/>
    <property type="project" value="InterPro"/>
</dbReference>
<reference evidence="15 16" key="2">
    <citation type="journal article" date="2017" name="Genome Biol.">
        <title>New reference genome sequences of hot pepper reveal the massive evolution of plant disease-resistance genes by retroduplication.</title>
        <authorList>
            <person name="Kim S."/>
            <person name="Park J."/>
            <person name="Yeom S.I."/>
            <person name="Kim Y.M."/>
            <person name="Seo E."/>
            <person name="Kim K.T."/>
            <person name="Kim M.S."/>
            <person name="Lee J.M."/>
            <person name="Cheong K."/>
            <person name="Shin H.S."/>
            <person name="Kim S.B."/>
            <person name="Han K."/>
            <person name="Lee J."/>
            <person name="Park M."/>
            <person name="Lee H.A."/>
            <person name="Lee H.Y."/>
            <person name="Lee Y."/>
            <person name="Oh S."/>
            <person name="Lee J.H."/>
            <person name="Choi E."/>
            <person name="Choi E."/>
            <person name="Lee S.E."/>
            <person name="Jeon J."/>
            <person name="Kim H."/>
            <person name="Choi G."/>
            <person name="Song H."/>
            <person name="Lee J."/>
            <person name="Lee S.C."/>
            <person name="Kwon J.K."/>
            <person name="Lee H.Y."/>
            <person name="Koo N."/>
            <person name="Hong Y."/>
            <person name="Kim R.W."/>
            <person name="Kang W.H."/>
            <person name="Huh J.H."/>
            <person name="Kang B.C."/>
            <person name="Yang T.J."/>
            <person name="Lee Y.H."/>
            <person name="Bennetzen J.L."/>
            <person name="Choi D."/>
        </authorList>
    </citation>
    <scope>NUCLEOTIDE SEQUENCE [LARGE SCALE GENOMIC DNA]</scope>
    <source>
        <strain evidence="16">cv. CM334</strain>
    </source>
</reference>
<evidence type="ECO:0000256" key="5">
    <source>
        <dbReference type="ARBA" id="ARBA00022679"/>
    </source>
</evidence>
<evidence type="ECO:0000256" key="14">
    <source>
        <dbReference type="SAM" id="MobiDB-lite"/>
    </source>
</evidence>
<dbReference type="InterPro" id="IPR029993">
    <property type="entry name" value="GAUT"/>
</dbReference>
<feature type="region of interest" description="Disordered" evidence="14">
    <location>
        <begin position="120"/>
        <end position="170"/>
    </location>
</feature>
<dbReference type="Gene3D" id="3.90.550.10">
    <property type="entry name" value="Spore Coat Polysaccharide Biosynthesis Protein SpsA, Chain A"/>
    <property type="match status" value="1"/>
</dbReference>
<keyword evidence="11" id="KW-0325">Glycoprotein</keyword>
<proteinExistence type="inferred from homology"/>
<dbReference type="AlphaFoldDB" id="A0A1U8FP12"/>
<name>A0A1U8FP12_CAPAN</name>
<evidence type="ECO:0000256" key="3">
    <source>
        <dbReference type="ARBA" id="ARBA00006351"/>
    </source>
</evidence>
<comment type="subcellular location">
    <subcellularLocation>
        <location evidence="1 13">Golgi apparatus membrane</location>
        <topology evidence="1 13">Single-pass type II membrane protein</topology>
    </subcellularLocation>
</comment>
<reference evidence="15 16" key="1">
    <citation type="journal article" date="2014" name="Nat. Genet.">
        <title>Genome sequence of the hot pepper provides insights into the evolution of pungency in Capsicum species.</title>
        <authorList>
            <person name="Kim S."/>
            <person name="Park M."/>
            <person name="Yeom S.I."/>
            <person name="Kim Y.M."/>
            <person name="Lee J.M."/>
            <person name="Lee H.A."/>
            <person name="Seo E."/>
            <person name="Choi J."/>
            <person name="Cheong K."/>
            <person name="Kim K.T."/>
            <person name="Jung K."/>
            <person name="Lee G.W."/>
            <person name="Oh S.K."/>
            <person name="Bae C."/>
            <person name="Kim S.B."/>
            <person name="Lee H.Y."/>
            <person name="Kim S.Y."/>
            <person name="Kim M.S."/>
            <person name="Kang B.C."/>
            <person name="Jo Y.D."/>
            <person name="Yang H.B."/>
            <person name="Jeong H.J."/>
            <person name="Kang W.H."/>
            <person name="Kwon J.K."/>
            <person name="Shin C."/>
            <person name="Lim J.Y."/>
            <person name="Park J.H."/>
            <person name="Huh J.H."/>
            <person name="Kim J.S."/>
            <person name="Kim B.D."/>
            <person name="Cohen O."/>
            <person name="Paran I."/>
            <person name="Suh M.C."/>
            <person name="Lee S.B."/>
            <person name="Kim Y.K."/>
            <person name="Shin Y."/>
            <person name="Noh S.J."/>
            <person name="Park J."/>
            <person name="Seo Y.S."/>
            <person name="Kwon S.Y."/>
            <person name="Kim H.A."/>
            <person name="Park J.M."/>
            <person name="Kim H.J."/>
            <person name="Choi S.B."/>
            <person name="Bosland P.W."/>
            <person name="Reeves G."/>
            <person name="Jo S.H."/>
            <person name="Lee B.W."/>
            <person name="Cho H.T."/>
            <person name="Choi H.S."/>
            <person name="Lee M.S."/>
            <person name="Yu Y."/>
            <person name="Do Choi Y."/>
            <person name="Park B.S."/>
            <person name="van Deynze A."/>
            <person name="Ashrafi H."/>
            <person name="Hill T."/>
            <person name="Kim W.T."/>
            <person name="Pai H.S."/>
            <person name="Ahn H.K."/>
            <person name="Yeam I."/>
            <person name="Giovannoni J.J."/>
            <person name="Rose J.K."/>
            <person name="Sorensen I."/>
            <person name="Lee S.J."/>
            <person name="Kim R.W."/>
            <person name="Choi I.Y."/>
            <person name="Choi B.S."/>
            <person name="Lim J.S."/>
            <person name="Lee Y.H."/>
            <person name="Choi D."/>
        </authorList>
    </citation>
    <scope>NUCLEOTIDE SEQUENCE [LARGE SCALE GENOMIC DNA]</scope>
    <source>
        <strain evidence="16">cv. CM334</strain>
    </source>
</reference>
<evidence type="ECO:0000256" key="11">
    <source>
        <dbReference type="ARBA" id="ARBA00023180"/>
    </source>
</evidence>
<dbReference type="GO" id="GO:0045489">
    <property type="term" value="P:pectin biosynthetic process"/>
    <property type="evidence" value="ECO:0007669"/>
    <property type="project" value="UniProtKB-UniPathway"/>
</dbReference>
<organism evidence="15 16">
    <name type="scientific">Capsicum annuum</name>
    <name type="common">Capsicum pepper</name>
    <dbReference type="NCBI Taxonomy" id="4072"/>
    <lineage>
        <taxon>Eukaryota</taxon>
        <taxon>Viridiplantae</taxon>
        <taxon>Streptophyta</taxon>
        <taxon>Embryophyta</taxon>
        <taxon>Tracheophyta</taxon>
        <taxon>Spermatophyta</taxon>
        <taxon>Magnoliopsida</taxon>
        <taxon>eudicotyledons</taxon>
        <taxon>Gunneridae</taxon>
        <taxon>Pentapetalae</taxon>
        <taxon>asterids</taxon>
        <taxon>lamiids</taxon>
        <taxon>Solanales</taxon>
        <taxon>Solanaceae</taxon>
        <taxon>Solanoideae</taxon>
        <taxon>Capsiceae</taxon>
        <taxon>Capsicum</taxon>
    </lineage>
</organism>
<evidence type="ECO:0000256" key="7">
    <source>
        <dbReference type="ARBA" id="ARBA00022968"/>
    </source>
</evidence>